<dbReference type="Gene3D" id="3.30.1060.10">
    <property type="entry name" value="Peptide methionine sulphoxide reductase MsrA"/>
    <property type="match status" value="1"/>
</dbReference>
<dbReference type="NCBIfam" id="TIGR00401">
    <property type="entry name" value="msrA"/>
    <property type="match status" value="1"/>
</dbReference>
<dbReference type="EMBL" id="CAJNOJ010000155">
    <property type="protein sequence ID" value="CAF1211797.1"/>
    <property type="molecule type" value="Genomic_DNA"/>
</dbReference>
<evidence type="ECO:0000256" key="3">
    <source>
        <dbReference type="ARBA" id="ARBA00023002"/>
    </source>
</evidence>
<sequence length="187" mass="21268">MLAPKSVATLGGGCFWCLETIFQRLKVHTGVEKVVSGYAGGDKDNPTYQEVCTGNTKHAEVVQITFDPQTIAYKQLLNVFFYIHDPTTKDQQGSDIGTQYRSVIFYHDPVQQKEAEMIKAHLTDEHVYKDPIVTEILPIESNPFYSAEEYHQDYFNRNPTQGYCSTVVKSKVDKFMAKFGDLLKNQI</sequence>
<dbReference type="InterPro" id="IPR002569">
    <property type="entry name" value="Met_Sox_Rdtase_MsrA_dom"/>
</dbReference>
<dbReference type="HAMAP" id="MF_01401">
    <property type="entry name" value="MsrA"/>
    <property type="match status" value="1"/>
</dbReference>
<dbReference type="PANTHER" id="PTHR43774">
    <property type="entry name" value="PEPTIDE METHIONINE SULFOXIDE REDUCTASE"/>
    <property type="match status" value="1"/>
</dbReference>
<comment type="similarity">
    <text evidence="1">Belongs to the MsrA Met sulfoxide reductase family.</text>
</comment>
<dbReference type="GO" id="GO:0008113">
    <property type="term" value="F:peptide-methionine (S)-S-oxide reductase activity"/>
    <property type="evidence" value="ECO:0007669"/>
    <property type="project" value="UniProtKB-EC"/>
</dbReference>
<evidence type="ECO:0000256" key="2">
    <source>
        <dbReference type="ARBA" id="ARBA00012502"/>
    </source>
</evidence>
<evidence type="ECO:0000256" key="4">
    <source>
        <dbReference type="ARBA" id="ARBA00030643"/>
    </source>
</evidence>
<evidence type="ECO:0000313" key="6">
    <source>
        <dbReference type="EMBL" id="CAF1211797.1"/>
    </source>
</evidence>
<gene>
    <name evidence="6" type="ORF">EDS130_LOCUS25928</name>
</gene>
<proteinExistence type="inferred from homology"/>
<protein>
    <recommendedName>
        <fullName evidence="2">peptide-methionine (S)-S-oxide reductase</fullName>
        <ecNumber evidence="2">1.8.4.11</ecNumber>
    </recommendedName>
    <alternativeName>
        <fullName evidence="4">Peptide-methionine (S)-S-oxide reductase</fullName>
    </alternativeName>
</protein>
<comment type="caution">
    <text evidence="6">The sequence shown here is derived from an EMBL/GenBank/DDBJ whole genome shotgun (WGS) entry which is preliminary data.</text>
</comment>
<dbReference type="InterPro" id="IPR036509">
    <property type="entry name" value="Met_Sox_Rdtase_MsrA_sf"/>
</dbReference>
<evidence type="ECO:0000259" key="5">
    <source>
        <dbReference type="Pfam" id="PF01625"/>
    </source>
</evidence>
<evidence type="ECO:0000256" key="1">
    <source>
        <dbReference type="ARBA" id="ARBA00005591"/>
    </source>
</evidence>
<dbReference type="SUPFAM" id="SSF55068">
    <property type="entry name" value="Peptide methionine sulfoxide reductase"/>
    <property type="match status" value="1"/>
</dbReference>
<reference evidence="6" key="1">
    <citation type="submission" date="2021-02" db="EMBL/GenBank/DDBJ databases">
        <authorList>
            <person name="Nowell W R."/>
        </authorList>
    </citation>
    <scope>NUCLEOTIDE SEQUENCE</scope>
</reference>
<organism evidence="6 7">
    <name type="scientific">Adineta ricciae</name>
    <name type="common">Rotifer</name>
    <dbReference type="NCBI Taxonomy" id="249248"/>
    <lineage>
        <taxon>Eukaryota</taxon>
        <taxon>Metazoa</taxon>
        <taxon>Spiralia</taxon>
        <taxon>Gnathifera</taxon>
        <taxon>Rotifera</taxon>
        <taxon>Eurotatoria</taxon>
        <taxon>Bdelloidea</taxon>
        <taxon>Adinetida</taxon>
        <taxon>Adinetidae</taxon>
        <taxon>Adineta</taxon>
    </lineage>
</organism>
<keyword evidence="3" id="KW-0560">Oxidoreductase</keyword>
<dbReference type="PANTHER" id="PTHR43774:SF1">
    <property type="entry name" value="PEPTIDE METHIONINE SULFOXIDE REDUCTASE MSRA 2"/>
    <property type="match status" value="1"/>
</dbReference>
<accession>A0A814X6V2</accession>
<feature type="domain" description="Peptide methionine sulphoxide reductase MsrA" evidence="5">
    <location>
        <begin position="8"/>
        <end position="164"/>
    </location>
</feature>
<dbReference type="Pfam" id="PF01625">
    <property type="entry name" value="PMSR"/>
    <property type="match status" value="1"/>
</dbReference>
<dbReference type="Proteomes" id="UP000663852">
    <property type="component" value="Unassembled WGS sequence"/>
</dbReference>
<name>A0A814X6V2_ADIRI</name>
<dbReference type="EC" id="1.8.4.11" evidence="2"/>
<evidence type="ECO:0000313" key="7">
    <source>
        <dbReference type="Proteomes" id="UP000663852"/>
    </source>
</evidence>
<dbReference type="OrthoDB" id="77405at2759"/>
<dbReference type="AlphaFoldDB" id="A0A814X6V2"/>